<dbReference type="RefSeq" id="WP_244289584.1">
    <property type="nucleotide sequence ID" value="NZ_VLKO01000013.1"/>
</dbReference>
<dbReference type="PANTHER" id="PTHR33408:SF2">
    <property type="entry name" value="TRANSPOSASE DDE DOMAIN-CONTAINING PROTEIN"/>
    <property type="match status" value="1"/>
</dbReference>
<dbReference type="PANTHER" id="PTHR33408">
    <property type="entry name" value="TRANSPOSASE"/>
    <property type="match status" value="1"/>
</dbReference>
<evidence type="ECO:0000313" key="3">
    <source>
        <dbReference type="Proteomes" id="UP000317519"/>
    </source>
</evidence>
<gene>
    <name evidence="2" type="ORF">IQ05_03040</name>
</gene>
<reference evidence="2 3" key="1">
    <citation type="journal article" date="2015" name="Stand. Genomic Sci.">
        <title>Genomic Encyclopedia of Bacterial and Archaeal Type Strains, Phase III: the genomes of soil and plant-associated and newly described type strains.</title>
        <authorList>
            <person name="Whitman W.B."/>
            <person name="Woyke T."/>
            <person name="Klenk H.P."/>
            <person name="Zhou Y."/>
            <person name="Lilburn T.G."/>
            <person name="Beck B.J."/>
            <person name="De Vos P."/>
            <person name="Vandamme P."/>
            <person name="Eisen J.A."/>
            <person name="Garrity G."/>
            <person name="Hugenholtz P."/>
            <person name="Kyrpides N.C."/>
        </authorList>
    </citation>
    <scope>NUCLEOTIDE SEQUENCE [LARGE SCALE GENOMIC DNA]</scope>
    <source>
        <strain evidence="2 3">CGMCC 1.6847</strain>
    </source>
</reference>
<dbReference type="EMBL" id="VLKO01000013">
    <property type="protein sequence ID" value="TWH99699.1"/>
    <property type="molecule type" value="Genomic_DNA"/>
</dbReference>
<dbReference type="Pfam" id="PF05598">
    <property type="entry name" value="DUF772"/>
    <property type="match status" value="1"/>
</dbReference>
<sequence>MQHILGISRQQLRFISLEDTISPDNQVRFIDAFVESIDLSKLGFSVKTLKTEGRPSFNSKVFLKIYLYGYLNGVRSARDLEKECSRNMEIQWLLEAIIPNYHSISDFRKNNPIALKKLFKLYVLFLKDADLIGCETIAIDGTKSRAHNSKKANFNQKKIDKHVDYIEVKNQEYLDALEENDAKDNPAIIPALPAGRQNIQQKLDHSIHKEHYDRMHQKLTQNARYAKQMVRVRSKTVEPVIGTLVNFTNMKCEAFTNTI</sequence>
<feature type="domain" description="Transposase InsH N-terminal" evidence="1">
    <location>
        <begin position="16"/>
        <end position="109"/>
    </location>
</feature>
<dbReference type="InterPro" id="IPR008490">
    <property type="entry name" value="Transposase_InsH_N"/>
</dbReference>
<name>A0ABY3FK39_9FLAO</name>
<evidence type="ECO:0000313" key="2">
    <source>
        <dbReference type="EMBL" id="TWH99699.1"/>
    </source>
</evidence>
<accession>A0ABY3FK39</accession>
<keyword evidence="3" id="KW-1185">Reference proteome</keyword>
<evidence type="ECO:0000259" key="1">
    <source>
        <dbReference type="Pfam" id="PF05598"/>
    </source>
</evidence>
<organism evidence="2 3">
    <name type="scientific">Flavobacterium tiangeerense</name>
    <dbReference type="NCBI Taxonomy" id="459471"/>
    <lineage>
        <taxon>Bacteria</taxon>
        <taxon>Pseudomonadati</taxon>
        <taxon>Bacteroidota</taxon>
        <taxon>Flavobacteriia</taxon>
        <taxon>Flavobacteriales</taxon>
        <taxon>Flavobacteriaceae</taxon>
        <taxon>Flavobacterium</taxon>
    </lineage>
</organism>
<protein>
    <submittedName>
        <fullName evidence="2">Transposase</fullName>
    </submittedName>
</protein>
<comment type="caution">
    <text evidence="2">The sequence shown here is derived from an EMBL/GenBank/DDBJ whole genome shotgun (WGS) entry which is preliminary data.</text>
</comment>
<proteinExistence type="predicted"/>
<dbReference type="Proteomes" id="UP000317519">
    <property type="component" value="Unassembled WGS sequence"/>
</dbReference>